<dbReference type="AlphaFoldDB" id="A0A8S1N2F6"/>
<evidence type="ECO:0000313" key="2">
    <source>
        <dbReference type="Proteomes" id="UP000692954"/>
    </source>
</evidence>
<organism evidence="1 2">
    <name type="scientific">Paramecium sonneborni</name>
    <dbReference type="NCBI Taxonomy" id="65129"/>
    <lineage>
        <taxon>Eukaryota</taxon>
        <taxon>Sar</taxon>
        <taxon>Alveolata</taxon>
        <taxon>Ciliophora</taxon>
        <taxon>Intramacronucleata</taxon>
        <taxon>Oligohymenophorea</taxon>
        <taxon>Peniculida</taxon>
        <taxon>Parameciidae</taxon>
        <taxon>Paramecium</taxon>
    </lineage>
</organism>
<dbReference type="OrthoDB" id="309766at2759"/>
<dbReference type="EMBL" id="CAJJDN010000045">
    <property type="protein sequence ID" value="CAD8083773.1"/>
    <property type="molecule type" value="Genomic_DNA"/>
</dbReference>
<comment type="caution">
    <text evidence="1">The sequence shown here is derived from an EMBL/GenBank/DDBJ whole genome shotgun (WGS) entry which is preliminary data.</text>
</comment>
<evidence type="ECO:0000313" key="1">
    <source>
        <dbReference type="EMBL" id="CAD8083773.1"/>
    </source>
</evidence>
<keyword evidence="2" id="KW-1185">Reference proteome</keyword>
<reference evidence="1" key="1">
    <citation type="submission" date="2021-01" db="EMBL/GenBank/DDBJ databases">
        <authorList>
            <consortium name="Genoscope - CEA"/>
            <person name="William W."/>
        </authorList>
    </citation>
    <scope>NUCLEOTIDE SEQUENCE</scope>
</reference>
<proteinExistence type="predicted"/>
<accession>A0A8S1N2F6</accession>
<gene>
    <name evidence="1" type="ORF">PSON_ATCC_30995.1.T0450260</name>
</gene>
<protein>
    <submittedName>
        <fullName evidence="1">Uncharacterized protein</fullName>
    </submittedName>
</protein>
<name>A0A8S1N2F6_9CILI</name>
<sequence>MNFLIPLKFNSRKSSSNIYFDFMQIFNYCKPLINHQQLYCLLSIYKNNCNQNQQQNKKNILLNDKYTFGSMQKLEFYDHVICPNDCTIPDSDIDIIQCFLTKYTKKLSYSLIMFLFILKQMEKFIPITAIKLIKQFITEKPNFIQDIGIEKRVCISLYSNDERNFLFKNDVIILGKDLKMIVHSLKCVKCELTHMKLEINFQNVQDFLKKYMNNVIGISFTTYNILLRILDAYDYFEIQHYSTLYETLISSPLLILEIENLKMISIFGHEGDFYQFGYTYNLPAYQRIQNEQVDNYQFYIKYQQGKWKLFDGKYNSSNIDILQSKFGTWKVIQDKTFQLQPSDTFRINSYFYSVEEVKEENQNNTKKDSFLCQVICQNISDIPEITNKKIKNKRSQKLYNQQKQIQPKSIEPFSDYQNIQIIQEFNCVS</sequence>
<dbReference type="Proteomes" id="UP000692954">
    <property type="component" value="Unassembled WGS sequence"/>
</dbReference>